<dbReference type="GO" id="GO:0005789">
    <property type="term" value="C:endoplasmic reticulum membrane"/>
    <property type="evidence" value="ECO:0007669"/>
    <property type="project" value="UniProtKB-SubCell"/>
</dbReference>
<dbReference type="Gene3D" id="2.60.120.620">
    <property type="entry name" value="q2cbj1_9rhob like domain"/>
    <property type="match status" value="1"/>
</dbReference>
<comment type="caution">
    <text evidence="17">The sequence shown here is derived from an EMBL/GenBank/DDBJ whole genome shotgun (WGS) entry which is preliminary data.</text>
</comment>
<proteinExistence type="inferred from homology"/>
<name>A0AAD4NZG3_PERFH</name>
<dbReference type="PANTHER" id="PTHR10869">
    <property type="entry name" value="PROLYL 4-HYDROXYLASE ALPHA SUBUNIT"/>
    <property type="match status" value="1"/>
</dbReference>
<dbReference type="Proteomes" id="UP001190926">
    <property type="component" value="Unassembled WGS sequence"/>
</dbReference>
<dbReference type="GO" id="GO:0031418">
    <property type="term" value="F:L-ascorbic acid binding"/>
    <property type="evidence" value="ECO:0007669"/>
    <property type="project" value="InterPro"/>
</dbReference>
<evidence type="ECO:0000256" key="10">
    <source>
        <dbReference type="ARBA" id="ARBA00022989"/>
    </source>
</evidence>
<evidence type="ECO:0000256" key="3">
    <source>
        <dbReference type="ARBA" id="ARBA00006511"/>
    </source>
</evidence>
<evidence type="ECO:0000256" key="6">
    <source>
        <dbReference type="ARBA" id="ARBA00022723"/>
    </source>
</evidence>
<keyword evidence="11" id="KW-0560">Oxidoreductase</keyword>
<evidence type="ECO:0000256" key="15">
    <source>
        <dbReference type="ARBA" id="ARBA00049169"/>
    </source>
</evidence>
<comment type="subcellular location">
    <subcellularLocation>
        <location evidence="2">Endoplasmic reticulum membrane</location>
        <topology evidence="2">Single-pass type II membrane protein</topology>
    </subcellularLocation>
</comment>
<keyword evidence="12" id="KW-0408">Iron</keyword>
<evidence type="ECO:0000259" key="16">
    <source>
        <dbReference type="PROSITE" id="PS51471"/>
    </source>
</evidence>
<evidence type="ECO:0000256" key="1">
    <source>
        <dbReference type="ARBA" id="ARBA00001961"/>
    </source>
</evidence>
<dbReference type="InterPro" id="IPR044862">
    <property type="entry name" value="Pro_4_hyd_alph_FE2OG_OXY"/>
</dbReference>
<accession>A0AAD4NZG3</accession>
<keyword evidence="5" id="KW-0812">Transmembrane</keyword>
<keyword evidence="13" id="KW-0472">Membrane</keyword>
<comment type="similarity">
    <text evidence="3">Belongs to the P4HA family.</text>
</comment>
<gene>
    <name evidence="17" type="ORF">C2S53_006239</name>
</gene>
<dbReference type="FunFam" id="2.60.120.620:FF:000002">
    <property type="entry name" value="Prolyl 4-hydroxylase 4"/>
    <property type="match status" value="1"/>
</dbReference>
<keyword evidence="6" id="KW-0479">Metal-binding</keyword>
<dbReference type="InterPro" id="IPR005123">
    <property type="entry name" value="Oxoglu/Fe-dep_dioxygenase_dom"/>
</dbReference>
<evidence type="ECO:0000313" key="17">
    <source>
        <dbReference type="EMBL" id="KAH6821408.1"/>
    </source>
</evidence>
<comment type="cofactor">
    <cofactor evidence="1">
        <name>L-ascorbate</name>
        <dbReference type="ChEBI" id="CHEBI:38290"/>
    </cofactor>
</comment>
<evidence type="ECO:0000256" key="14">
    <source>
        <dbReference type="ARBA" id="ARBA00023180"/>
    </source>
</evidence>
<dbReference type="GO" id="GO:0004656">
    <property type="term" value="F:procollagen-proline 4-dioxygenase activity"/>
    <property type="evidence" value="ECO:0007669"/>
    <property type="project" value="UniProtKB-EC"/>
</dbReference>
<sequence>MEVVSWEPRAFIYHNFLSKEECEYLINLATPYMVKSTVVDSKTGKSKDSRVRTSYGTFFRRGRDKVIRAIEKRIADYTFIPVEHGEGLQVLHYEVGQKYEPHFDYFVDEFNTRNGGQRMATLLMYLSDVEEGGETVFPAATGNASSVAGWNGMSECAKEGLPVKPKMGDALLFWSMHPDTTLDPSSLHGACPVIKGNKWSCTKWMHVGEYKI</sequence>
<reference evidence="17 18" key="1">
    <citation type="journal article" date="2021" name="Nat. Commun.">
        <title>Incipient diploidization of the medicinal plant Perilla within 10,000 years.</title>
        <authorList>
            <person name="Zhang Y."/>
            <person name="Shen Q."/>
            <person name="Leng L."/>
            <person name="Zhang D."/>
            <person name="Chen S."/>
            <person name="Shi Y."/>
            <person name="Ning Z."/>
            <person name="Chen S."/>
        </authorList>
    </citation>
    <scope>NUCLEOTIDE SEQUENCE [LARGE SCALE GENOMIC DNA]</scope>
    <source>
        <strain evidence="18">cv. PC099</strain>
    </source>
</reference>
<comment type="catalytic activity">
    <reaction evidence="15">
        <text>L-prolyl-[collagen] + 2-oxoglutarate + O2 = trans-4-hydroxy-L-prolyl-[collagen] + succinate + CO2</text>
        <dbReference type="Rhea" id="RHEA:18945"/>
        <dbReference type="Rhea" id="RHEA-COMP:11676"/>
        <dbReference type="Rhea" id="RHEA-COMP:11680"/>
        <dbReference type="ChEBI" id="CHEBI:15379"/>
        <dbReference type="ChEBI" id="CHEBI:16526"/>
        <dbReference type="ChEBI" id="CHEBI:16810"/>
        <dbReference type="ChEBI" id="CHEBI:30031"/>
        <dbReference type="ChEBI" id="CHEBI:50342"/>
        <dbReference type="ChEBI" id="CHEBI:61965"/>
        <dbReference type="EC" id="1.14.11.2"/>
    </reaction>
</comment>
<evidence type="ECO:0000256" key="13">
    <source>
        <dbReference type="ARBA" id="ARBA00023136"/>
    </source>
</evidence>
<keyword evidence="7" id="KW-0256">Endoplasmic reticulum</keyword>
<dbReference type="GO" id="GO:0005506">
    <property type="term" value="F:iron ion binding"/>
    <property type="evidence" value="ECO:0007669"/>
    <property type="project" value="InterPro"/>
</dbReference>
<dbReference type="InterPro" id="IPR006620">
    <property type="entry name" value="Pro_4_hyd_alph"/>
</dbReference>
<dbReference type="SMART" id="SM00702">
    <property type="entry name" value="P4Hc"/>
    <property type="match status" value="1"/>
</dbReference>
<evidence type="ECO:0000256" key="8">
    <source>
        <dbReference type="ARBA" id="ARBA00022964"/>
    </source>
</evidence>
<keyword evidence="18" id="KW-1185">Reference proteome</keyword>
<evidence type="ECO:0000256" key="11">
    <source>
        <dbReference type="ARBA" id="ARBA00023002"/>
    </source>
</evidence>
<dbReference type="InterPro" id="IPR045054">
    <property type="entry name" value="P4HA-like"/>
</dbReference>
<evidence type="ECO:0000256" key="7">
    <source>
        <dbReference type="ARBA" id="ARBA00022824"/>
    </source>
</evidence>
<dbReference type="PANTHER" id="PTHR10869:SF123">
    <property type="entry name" value="PROLYL 4-HYDROXYLASE 10-RELATED"/>
    <property type="match status" value="1"/>
</dbReference>
<keyword evidence="10" id="KW-1133">Transmembrane helix</keyword>
<evidence type="ECO:0000256" key="9">
    <source>
        <dbReference type="ARBA" id="ARBA00022968"/>
    </source>
</evidence>
<dbReference type="EMBL" id="SDAM02002107">
    <property type="protein sequence ID" value="KAH6821408.1"/>
    <property type="molecule type" value="Genomic_DNA"/>
</dbReference>
<keyword evidence="14" id="KW-0325">Glycoprotein</keyword>
<evidence type="ECO:0000256" key="12">
    <source>
        <dbReference type="ARBA" id="ARBA00023004"/>
    </source>
</evidence>
<dbReference type="PROSITE" id="PS51471">
    <property type="entry name" value="FE2OG_OXY"/>
    <property type="match status" value="1"/>
</dbReference>
<organism evidence="17 18">
    <name type="scientific">Perilla frutescens var. hirtella</name>
    <name type="common">Perilla citriodora</name>
    <name type="synonym">Perilla setoyensis</name>
    <dbReference type="NCBI Taxonomy" id="608512"/>
    <lineage>
        <taxon>Eukaryota</taxon>
        <taxon>Viridiplantae</taxon>
        <taxon>Streptophyta</taxon>
        <taxon>Embryophyta</taxon>
        <taxon>Tracheophyta</taxon>
        <taxon>Spermatophyta</taxon>
        <taxon>Magnoliopsida</taxon>
        <taxon>eudicotyledons</taxon>
        <taxon>Gunneridae</taxon>
        <taxon>Pentapetalae</taxon>
        <taxon>asterids</taxon>
        <taxon>lamiids</taxon>
        <taxon>Lamiales</taxon>
        <taxon>Lamiaceae</taxon>
        <taxon>Nepetoideae</taxon>
        <taxon>Elsholtzieae</taxon>
        <taxon>Perilla</taxon>
    </lineage>
</organism>
<dbReference type="Pfam" id="PF13640">
    <property type="entry name" value="2OG-FeII_Oxy_3"/>
    <property type="match status" value="1"/>
</dbReference>
<evidence type="ECO:0000313" key="18">
    <source>
        <dbReference type="Proteomes" id="UP001190926"/>
    </source>
</evidence>
<dbReference type="AlphaFoldDB" id="A0AAD4NZG3"/>
<protein>
    <recommendedName>
        <fullName evidence="4">procollagen-proline 4-dioxygenase</fullName>
        <ecNumber evidence="4">1.14.11.2</ecNumber>
    </recommendedName>
</protein>
<keyword evidence="8" id="KW-0223">Dioxygenase</keyword>
<keyword evidence="9" id="KW-0735">Signal-anchor</keyword>
<dbReference type="EC" id="1.14.11.2" evidence="4"/>
<evidence type="ECO:0000256" key="2">
    <source>
        <dbReference type="ARBA" id="ARBA00004648"/>
    </source>
</evidence>
<feature type="domain" description="Fe2OG dioxygenase" evidence="16">
    <location>
        <begin position="84"/>
        <end position="207"/>
    </location>
</feature>
<evidence type="ECO:0000256" key="5">
    <source>
        <dbReference type="ARBA" id="ARBA00022692"/>
    </source>
</evidence>
<evidence type="ECO:0000256" key="4">
    <source>
        <dbReference type="ARBA" id="ARBA00012269"/>
    </source>
</evidence>